<dbReference type="GO" id="GO:0006893">
    <property type="term" value="P:Golgi to plasma membrane transport"/>
    <property type="evidence" value="ECO:0007669"/>
    <property type="project" value="TreeGrafter"/>
</dbReference>
<dbReference type="GO" id="GO:0090522">
    <property type="term" value="P:vesicle tethering involved in exocytosis"/>
    <property type="evidence" value="ECO:0007669"/>
    <property type="project" value="InterPro"/>
</dbReference>
<dbReference type="AlphaFoldDB" id="A0A6A2X6J3"/>
<dbReference type="Pfam" id="PF20651">
    <property type="entry name" value="EXOC6_Sec15_N"/>
    <property type="match status" value="1"/>
</dbReference>
<dbReference type="GO" id="GO:0006886">
    <property type="term" value="P:intracellular protein transport"/>
    <property type="evidence" value="ECO:0007669"/>
    <property type="project" value="InterPro"/>
</dbReference>
<proteinExistence type="predicted"/>
<dbReference type="PANTHER" id="PTHR12702:SF1">
    <property type="entry name" value="EXOCYST COMPLEX COMPONENT SEC15B"/>
    <property type="match status" value="1"/>
</dbReference>
<dbReference type="InterPro" id="IPR048359">
    <property type="entry name" value="EXOC6_Sec15_N"/>
</dbReference>
<accession>A0A6A2X6J3</accession>
<protein>
    <submittedName>
        <fullName evidence="2">60S ribosomal protein L18-2-like</fullName>
    </submittedName>
</protein>
<keyword evidence="3" id="KW-1185">Reference proteome</keyword>
<reference evidence="2" key="1">
    <citation type="submission" date="2019-09" db="EMBL/GenBank/DDBJ databases">
        <title>Draft genome information of white flower Hibiscus syriacus.</title>
        <authorList>
            <person name="Kim Y.-M."/>
        </authorList>
    </citation>
    <scope>NUCLEOTIDE SEQUENCE [LARGE SCALE GENOMIC DNA]</scope>
    <source>
        <strain evidence="2">YM2019G1</strain>
    </source>
</reference>
<organism evidence="2 3">
    <name type="scientific">Hibiscus syriacus</name>
    <name type="common">Rose of Sharon</name>
    <dbReference type="NCBI Taxonomy" id="106335"/>
    <lineage>
        <taxon>Eukaryota</taxon>
        <taxon>Viridiplantae</taxon>
        <taxon>Streptophyta</taxon>
        <taxon>Embryophyta</taxon>
        <taxon>Tracheophyta</taxon>
        <taxon>Spermatophyta</taxon>
        <taxon>Magnoliopsida</taxon>
        <taxon>eudicotyledons</taxon>
        <taxon>Gunneridae</taxon>
        <taxon>Pentapetalae</taxon>
        <taxon>rosids</taxon>
        <taxon>malvids</taxon>
        <taxon>Malvales</taxon>
        <taxon>Malvaceae</taxon>
        <taxon>Malvoideae</taxon>
        <taxon>Hibiscus</taxon>
    </lineage>
</organism>
<evidence type="ECO:0000313" key="3">
    <source>
        <dbReference type="Proteomes" id="UP000436088"/>
    </source>
</evidence>
<sequence>MAEILTTNGNNSFPPPSVTVTTSVLLSAKCSLLEGLKPSSTTSVTSLVLRNQKSKKLQSVGGLLLSSLYSLVVAQNVSNNINSTLQSVTLCIKLMELCSRANLHLSNGSFYMALKCLDSIQNELLDKTLSSTLKRMLESKIPEIQSHIERKISKEFGNWLVHTHVVSRNLGQLAIGQASAAQQREEDLRIKQRQVEEQSRLSLRGCVYALEEDDDEGGPGGDEDDSYCNGNNDLFGFDLNPLYRAYHIHQTLGLGDQFKQYYFENRKLQLTSDFQVSSMTPFLESHRTFFAQIVGFFIIEDHILRTGGGLVSKMEVENLWETALIAEALADDKFEQVLKKEYEHSMNVLSFQLQTSDIVPTFPYVAPFSSTVPDCRIVRSFIADSVATNIVVLERACDFFFLHVAQLSDIPLRMAERGKKQFPLKKPRDAVEEMLSKEKLMVSWQFQISYGIHQIDY</sequence>
<gene>
    <name evidence="2" type="ORF">F3Y22_tig00116984pilonHSYRG00031</name>
</gene>
<dbReference type="PANTHER" id="PTHR12702">
    <property type="entry name" value="SEC15"/>
    <property type="match status" value="1"/>
</dbReference>
<dbReference type="InterPro" id="IPR007225">
    <property type="entry name" value="EXOC6/Sec15"/>
</dbReference>
<evidence type="ECO:0000313" key="2">
    <source>
        <dbReference type="EMBL" id="KAE8657626.1"/>
    </source>
</evidence>
<name>A0A6A2X6J3_HIBSY</name>
<dbReference type="GO" id="GO:0000145">
    <property type="term" value="C:exocyst"/>
    <property type="evidence" value="ECO:0007669"/>
    <property type="project" value="TreeGrafter"/>
</dbReference>
<dbReference type="GO" id="GO:0016020">
    <property type="term" value="C:membrane"/>
    <property type="evidence" value="ECO:0007669"/>
    <property type="project" value="TreeGrafter"/>
</dbReference>
<comment type="caution">
    <text evidence="2">The sequence shown here is derived from an EMBL/GenBank/DDBJ whole genome shotgun (WGS) entry which is preliminary data.</text>
</comment>
<dbReference type="EMBL" id="VEPZ02001756">
    <property type="protein sequence ID" value="KAE8657626.1"/>
    <property type="molecule type" value="Genomic_DNA"/>
</dbReference>
<evidence type="ECO:0000259" key="1">
    <source>
        <dbReference type="Pfam" id="PF20651"/>
    </source>
</evidence>
<dbReference type="GO" id="GO:0005840">
    <property type="term" value="C:ribosome"/>
    <property type="evidence" value="ECO:0007669"/>
    <property type="project" value="UniProtKB-KW"/>
</dbReference>
<feature type="domain" description="Exocyst complex component EXOC6/Sec15 N-terminal" evidence="1">
    <location>
        <begin position="52"/>
        <end position="175"/>
    </location>
</feature>
<dbReference type="Proteomes" id="UP000436088">
    <property type="component" value="Unassembled WGS sequence"/>
</dbReference>